<dbReference type="EMBL" id="CAICTM010000657">
    <property type="protein sequence ID" value="CAB9514517.1"/>
    <property type="molecule type" value="Genomic_DNA"/>
</dbReference>
<evidence type="ECO:0000256" key="1">
    <source>
        <dbReference type="SAM" id="MobiDB-lite"/>
    </source>
</evidence>
<reference evidence="2" key="1">
    <citation type="submission" date="2020-06" db="EMBL/GenBank/DDBJ databases">
        <authorList>
            <consortium name="Plant Systems Biology data submission"/>
        </authorList>
    </citation>
    <scope>NUCLEOTIDE SEQUENCE</scope>
    <source>
        <strain evidence="2">D6</strain>
    </source>
</reference>
<sequence>MTTPWLRIAQDYRSYLKEAGFSADEFNNPSFDRTHVFNNFNQYKQRKQQHGDKEKDEEPSASVAALPAGVVSPKERSSARPTVNEEDGYNSESRDRGGLGEPNPDAPGRNRAYKTKEEEVPRFVALAVRAAAGNDRSAASLVSPEKLSGHTASKDPGFNSLRRSLTGNQKGFDALAGSSKLASEEEEKEVTRVVASVRAAAGNDRSAASLVSPEKTLTHPAVREQEFNSLRRTLDIEEESSALAVSSIRAQEDKVARQAAIRAPIRAATGKSATSRSRVFLSDKSASAKVRSREQDGQGIHSVRRNLDEQLTAAAQQEKPKEHGGSGSAVKKRAANSATEKGPPRKTRKESAEEHAVAARDREDGSATRESASDRSSDPGDSQTRRTNENGTGDTDQNAEDTDNNNESWEEYLNGCLELDQDKYLRKRLLKSNTGDKKTSAWCLLKAFFLSKTPTSTKAELIKAAEPFYGAPMQAKNYEGLVNEEYGPWHSIITLEGKSFVQRHPRGGLGGVDTFELTGAGRTVCAKLFVTGKKESTEGGRAKRKQKASSITSFFSPKMN</sequence>
<keyword evidence="3" id="KW-1185">Reference proteome</keyword>
<evidence type="ECO:0000313" key="3">
    <source>
        <dbReference type="Proteomes" id="UP001153069"/>
    </source>
</evidence>
<evidence type="ECO:0000313" key="2">
    <source>
        <dbReference type="EMBL" id="CAB9514517.1"/>
    </source>
</evidence>
<feature type="region of interest" description="Disordered" evidence="1">
    <location>
        <begin position="39"/>
        <end position="119"/>
    </location>
</feature>
<name>A0A9N8E4S3_9STRA</name>
<feature type="compositionally biased region" description="Basic and acidic residues" evidence="1">
    <location>
        <begin position="49"/>
        <end position="58"/>
    </location>
</feature>
<feature type="region of interest" description="Disordered" evidence="1">
    <location>
        <begin position="266"/>
        <end position="407"/>
    </location>
</feature>
<accession>A0A9N8E4S3</accession>
<feature type="compositionally biased region" description="Basic and acidic residues" evidence="1">
    <location>
        <begin position="349"/>
        <end position="388"/>
    </location>
</feature>
<protein>
    <submittedName>
        <fullName evidence="2">Uncharacterized protein</fullName>
    </submittedName>
</protein>
<dbReference type="Proteomes" id="UP001153069">
    <property type="component" value="Unassembled WGS sequence"/>
</dbReference>
<feature type="region of interest" description="Disordered" evidence="1">
    <location>
        <begin position="536"/>
        <end position="560"/>
    </location>
</feature>
<feature type="compositionally biased region" description="Acidic residues" evidence="1">
    <location>
        <begin position="397"/>
        <end position="407"/>
    </location>
</feature>
<proteinExistence type="predicted"/>
<dbReference type="AlphaFoldDB" id="A0A9N8E4S3"/>
<feature type="region of interest" description="Disordered" evidence="1">
    <location>
        <begin position="134"/>
        <end position="165"/>
    </location>
</feature>
<comment type="caution">
    <text evidence="2">The sequence shown here is derived from an EMBL/GenBank/DDBJ whole genome shotgun (WGS) entry which is preliminary data.</text>
</comment>
<gene>
    <name evidence="2" type="ORF">SEMRO_658_G182730.1</name>
</gene>
<feature type="compositionally biased region" description="Polar residues" evidence="1">
    <location>
        <begin position="548"/>
        <end position="560"/>
    </location>
</feature>
<organism evidence="2 3">
    <name type="scientific">Seminavis robusta</name>
    <dbReference type="NCBI Taxonomy" id="568900"/>
    <lineage>
        <taxon>Eukaryota</taxon>
        <taxon>Sar</taxon>
        <taxon>Stramenopiles</taxon>
        <taxon>Ochrophyta</taxon>
        <taxon>Bacillariophyta</taxon>
        <taxon>Bacillariophyceae</taxon>
        <taxon>Bacillariophycidae</taxon>
        <taxon>Naviculales</taxon>
        <taxon>Naviculaceae</taxon>
        <taxon>Seminavis</taxon>
    </lineage>
</organism>